<dbReference type="SUPFAM" id="SSF46934">
    <property type="entry name" value="UBA-like"/>
    <property type="match status" value="1"/>
</dbReference>
<dbReference type="EMBL" id="QXXA01000009">
    <property type="protein sequence ID" value="NBI07005.1"/>
    <property type="molecule type" value="Genomic_DNA"/>
</dbReference>
<name>A0A845QWX9_9CLOT</name>
<dbReference type="AlphaFoldDB" id="A0A845QWX9"/>
<dbReference type="InterPro" id="IPR009060">
    <property type="entry name" value="UBA-like_sf"/>
</dbReference>
<dbReference type="Proteomes" id="UP000467132">
    <property type="component" value="Unassembled WGS sequence"/>
</dbReference>
<feature type="domain" description="DUF4342" evidence="1">
    <location>
        <begin position="49"/>
        <end position="120"/>
    </location>
</feature>
<protein>
    <submittedName>
        <fullName evidence="2">DUF4342 domain-containing protein</fullName>
    </submittedName>
</protein>
<dbReference type="CDD" id="cd14360">
    <property type="entry name" value="UBA_NAC_like_bac"/>
    <property type="match status" value="1"/>
</dbReference>
<accession>A0A845QWX9</accession>
<evidence type="ECO:0000313" key="2">
    <source>
        <dbReference type="EMBL" id="NBI07005.1"/>
    </source>
</evidence>
<dbReference type="RefSeq" id="WP_160197470.1">
    <property type="nucleotide sequence ID" value="NZ_QXXA01000009.1"/>
</dbReference>
<keyword evidence="3" id="KW-1185">Reference proteome</keyword>
<gene>
    <name evidence="2" type="ORF">D3Z33_09085</name>
</gene>
<dbReference type="InterPro" id="IPR025642">
    <property type="entry name" value="DUF4342"/>
</dbReference>
<sequence length="153" mass="16597">MEISLEKIDTIRERTGVSYKEAKEALERNNGNVVDALVEIENSEKNDGFNFNQKSEEIISTLKETVKKGNVTKIILERDGETIMNIPVTAGAIGAVLAPQLSALGIAAAMISKTTIKIVKEDGEIVSLNKLAGDTMNKFMGKGKKNKNETTGE</sequence>
<organism evidence="2 3">
    <name type="scientific">Senegalia massiliensis</name>
    <dbReference type="NCBI Taxonomy" id="1720316"/>
    <lineage>
        <taxon>Bacteria</taxon>
        <taxon>Bacillati</taxon>
        <taxon>Bacillota</taxon>
        <taxon>Clostridia</taxon>
        <taxon>Eubacteriales</taxon>
        <taxon>Clostridiaceae</taxon>
        <taxon>Senegalia</taxon>
    </lineage>
</organism>
<proteinExistence type="predicted"/>
<dbReference type="Pfam" id="PF14242">
    <property type="entry name" value="DUF4342"/>
    <property type="match status" value="1"/>
</dbReference>
<evidence type="ECO:0000259" key="1">
    <source>
        <dbReference type="Pfam" id="PF14242"/>
    </source>
</evidence>
<reference evidence="2 3" key="1">
    <citation type="submission" date="2018-08" db="EMBL/GenBank/DDBJ databases">
        <title>Murine metabolic-syndrome-specific gut microbial biobank.</title>
        <authorList>
            <person name="Liu C."/>
        </authorList>
    </citation>
    <scope>NUCLEOTIDE SEQUENCE [LARGE SCALE GENOMIC DNA]</scope>
    <source>
        <strain evidence="2 3">583</strain>
    </source>
</reference>
<comment type="caution">
    <text evidence="2">The sequence shown here is derived from an EMBL/GenBank/DDBJ whole genome shotgun (WGS) entry which is preliminary data.</text>
</comment>
<dbReference type="OrthoDB" id="129626at2"/>
<dbReference type="Gene3D" id="1.10.8.10">
    <property type="entry name" value="DNA helicase RuvA subunit, C-terminal domain"/>
    <property type="match status" value="1"/>
</dbReference>
<evidence type="ECO:0000313" key="3">
    <source>
        <dbReference type="Proteomes" id="UP000467132"/>
    </source>
</evidence>